<keyword evidence="4 6" id="KW-0501">Molybdenum cofactor biosynthesis</keyword>
<evidence type="ECO:0000256" key="4">
    <source>
        <dbReference type="ARBA" id="ARBA00023150"/>
    </source>
</evidence>
<comment type="caution">
    <text evidence="8">The sequence shown here is derived from an EMBL/GenBank/DDBJ whole genome shotgun (WGS) entry which is preliminary data.</text>
</comment>
<dbReference type="Proteomes" id="UP000266305">
    <property type="component" value="Unassembled WGS sequence"/>
</dbReference>
<keyword evidence="6" id="KW-0808">Transferase</keyword>
<evidence type="ECO:0000313" key="8">
    <source>
        <dbReference type="EMBL" id="RHZ94512.1"/>
    </source>
</evidence>
<dbReference type="SUPFAM" id="SSF63882">
    <property type="entry name" value="MoeA N-terminal region -like"/>
    <property type="match status" value="1"/>
</dbReference>
<dbReference type="InterPro" id="IPR036425">
    <property type="entry name" value="MoaB/Mog-like_dom_sf"/>
</dbReference>
<dbReference type="Gene3D" id="3.40.980.10">
    <property type="entry name" value="MoaB/Mog-like domain"/>
    <property type="match status" value="1"/>
</dbReference>
<dbReference type="PANTHER" id="PTHR10192">
    <property type="entry name" value="MOLYBDOPTERIN BIOSYNTHESIS PROTEIN"/>
    <property type="match status" value="1"/>
</dbReference>
<dbReference type="Pfam" id="PF03453">
    <property type="entry name" value="MoeA_N"/>
    <property type="match status" value="1"/>
</dbReference>
<evidence type="ECO:0000256" key="5">
    <source>
        <dbReference type="ARBA" id="ARBA00047317"/>
    </source>
</evidence>
<dbReference type="InterPro" id="IPR008284">
    <property type="entry name" value="MoCF_biosynth_CS"/>
</dbReference>
<reference evidence="8 9" key="1">
    <citation type="submission" date="2018-08" db="EMBL/GenBank/DDBJ databases">
        <title>Draft genome sequence of Rhodobacter sphaeroides FY.</title>
        <authorList>
            <person name="Rayyan A."/>
            <person name="Meyer T.E."/>
            <person name="Kyndt J.A."/>
        </authorList>
    </citation>
    <scope>NUCLEOTIDE SEQUENCE [LARGE SCALE GENOMIC DNA]</scope>
    <source>
        <strain evidence="8 9">FY</strain>
    </source>
</reference>
<dbReference type="PANTHER" id="PTHR10192:SF5">
    <property type="entry name" value="GEPHYRIN"/>
    <property type="match status" value="1"/>
</dbReference>
<dbReference type="InterPro" id="IPR036135">
    <property type="entry name" value="MoeA_linker/N_sf"/>
</dbReference>
<keyword evidence="6" id="KW-0479">Metal-binding</keyword>
<organism evidence="8 9">
    <name type="scientific">Cereibacter sphaeroides</name>
    <name type="common">Rhodobacter sphaeroides</name>
    <dbReference type="NCBI Taxonomy" id="1063"/>
    <lineage>
        <taxon>Bacteria</taxon>
        <taxon>Pseudomonadati</taxon>
        <taxon>Pseudomonadota</taxon>
        <taxon>Alphaproteobacteria</taxon>
        <taxon>Rhodobacterales</taxon>
        <taxon>Paracoccaceae</taxon>
        <taxon>Cereibacter</taxon>
    </lineage>
</organism>
<feature type="domain" description="MoaB/Mog" evidence="7">
    <location>
        <begin position="183"/>
        <end position="319"/>
    </location>
</feature>
<dbReference type="NCBIfam" id="NF045515">
    <property type="entry name" value="Glp_gephyrin"/>
    <property type="match status" value="1"/>
</dbReference>
<dbReference type="InterPro" id="IPR005110">
    <property type="entry name" value="MoeA_linker/N"/>
</dbReference>
<dbReference type="SMART" id="SM00852">
    <property type="entry name" value="MoCF_biosynth"/>
    <property type="match status" value="1"/>
</dbReference>
<dbReference type="Pfam" id="PF00994">
    <property type="entry name" value="MoCF_biosynth"/>
    <property type="match status" value="1"/>
</dbReference>
<proteinExistence type="inferred from homology"/>
<dbReference type="CDD" id="cd00887">
    <property type="entry name" value="MoeA"/>
    <property type="match status" value="1"/>
</dbReference>
<dbReference type="AlphaFoldDB" id="A0AAX1UKL6"/>
<dbReference type="GO" id="GO:0005829">
    <property type="term" value="C:cytosol"/>
    <property type="evidence" value="ECO:0007669"/>
    <property type="project" value="TreeGrafter"/>
</dbReference>
<dbReference type="Gene3D" id="2.40.340.10">
    <property type="entry name" value="MoeA, C-terminal, domain IV"/>
    <property type="match status" value="1"/>
</dbReference>
<comment type="pathway">
    <text evidence="2 6">Cofactor biosynthesis; molybdopterin biosynthesis.</text>
</comment>
<keyword evidence="6" id="KW-0500">Molybdenum</keyword>
<evidence type="ECO:0000313" key="9">
    <source>
        <dbReference type="Proteomes" id="UP000266305"/>
    </source>
</evidence>
<comment type="catalytic activity">
    <reaction evidence="5">
        <text>adenylyl-molybdopterin + molybdate = Mo-molybdopterin + AMP + H(+)</text>
        <dbReference type="Rhea" id="RHEA:35047"/>
        <dbReference type="ChEBI" id="CHEBI:15378"/>
        <dbReference type="ChEBI" id="CHEBI:36264"/>
        <dbReference type="ChEBI" id="CHEBI:62727"/>
        <dbReference type="ChEBI" id="CHEBI:71302"/>
        <dbReference type="ChEBI" id="CHEBI:456215"/>
        <dbReference type="EC" id="2.10.1.1"/>
    </reaction>
</comment>
<dbReference type="GeneID" id="3721635"/>
<dbReference type="EMBL" id="QWGP01000012">
    <property type="protein sequence ID" value="RHZ94512.1"/>
    <property type="molecule type" value="Genomic_DNA"/>
</dbReference>
<comment type="function">
    <text evidence="1 6">Catalyzes the insertion of molybdate into adenylated molybdopterin with the concomitant release of AMP.</text>
</comment>
<dbReference type="GO" id="GO:0046872">
    <property type="term" value="F:metal ion binding"/>
    <property type="evidence" value="ECO:0007669"/>
    <property type="project" value="UniProtKB-UniRule"/>
</dbReference>
<evidence type="ECO:0000256" key="2">
    <source>
        <dbReference type="ARBA" id="ARBA00005046"/>
    </source>
</evidence>
<dbReference type="InterPro" id="IPR036688">
    <property type="entry name" value="MoeA_C_domain_IV_sf"/>
</dbReference>
<sequence length="410" mass="42652">MSAETTPPPLLDIEAATRLARALVSPIAEAETVPLAQASGRVAARRISAPRALPAADRSAMDGFALRAGDPGEGGTLPVAGTIAAGEPRRALSEGASLRIFTGALLPEGADAVVPLEDCIEEGGRLRLRHPAKAGDHVRRAGSEQPEGGTLLRSGARVRPQHVGLLAANGIGALAVVRRPRLGILSTGDELGRDGQGPEGIPDSNRPMLIALAEAAGAEVEDLGILPDDRDALVARLQALGGRHDLLVTSGAVSMGGRDHLRPALEAAGGTVEGWRVALKPGKPVLFGRLGPTAVTALPGHPLAAFVTFHLFVAAQIAQMLRLPWTPLFTEPARSGFDGLRKPGRAEVVPVRMGHGQVQGVPILRRLGEGGSGSLYPLAEADGLALVPSHLDRIRTGDRLHWYRFACGRG</sequence>
<dbReference type="GO" id="GO:0061599">
    <property type="term" value="F:molybdopterin molybdotransferase activity"/>
    <property type="evidence" value="ECO:0007669"/>
    <property type="project" value="UniProtKB-UniRule"/>
</dbReference>
<comment type="cofactor">
    <cofactor evidence="6">
        <name>Mg(2+)</name>
        <dbReference type="ChEBI" id="CHEBI:18420"/>
    </cofactor>
</comment>
<evidence type="ECO:0000256" key="1">
    <source>
        <dbReference type="ARBA" id="ARBA00002901"/>
    </source>
</evidence>
<dbReference type="SUPFAM" id="SSF53218">
    <property type="entry name" value="Molybdenum cofactor biosynthesis proteins"/>
    <property type="match status" value="1"/>
</dbReference>
<name>A0AAX1UKL6_CERSP</name>
<dbReference type="InterPro" id="IPR001453">
    <property type="entry name" value="MoaB/Mog_dom"/>
</dbReference>
<dbReference type="SUPFAM" id="SSF63867">
    <property type="entry name" value="MoeA C-terminal domain-like"/>
    <property type="match status" value="1"/>
</dbReference>
<protein>
    <recommendedName>
        <fullName evidence="6">Molybdopterin molybdenumtransferase</fullName>
        <ecNumber evidence="6">2.10.1.1</ecNumber>
    </recommendedName>
</protein>
<evidence type="ECO:0000256" key="3">
    <source>
        <dbReference type="ARBA" id="ARBA00010763"/>
    </source>
</evidence>
<evidence type="ECO:0000256" key="6">
    <source>
        <dbReference type="RuleBase" id="RU365090"/>
    </source>
</evidence>
<dbReference type="PROSITE" id="PS01079">
    <property type="entry name" value="MOCF_BIOSYNTHESIS_2"/>
    <property type="match status" value="1"/>
</dbReference>
<dbReference type="EC" id="2.10.1.1" evidence="6"/>
<dbReference type="Pfam" id="PF03454">
    <property type="entry name" value="MoeA_C"/>
    <property type="match status" value="1"/>
</dbReference>
<evidence type="ECO:0000259" key="7">
    <source>
        <dbReference type="SMART" id="SM00852"/>
    </source>
</evidence>
<accession>A0AAX1UKL6</accession>
<keyword evidence="6" id="KW-0460">Magnesium</keyword>
<dbReference type="InterPro" id="IPR038987">
    <property type="entry name" value="MoeA-like"/>
</dbReference>
<dbReference type="Gene3D" id="2.170.190.11">
    <property type="entry name" value="Molybdopterin biosynthesis moea protein, domain 3"/>
    <property type="match status" value="1"/>
</dbReference>
<dbReference type="GO" id="GO:0006777">
    <property type="term" value="P:Mo-molybdopterin cofactor biosynthetic process"/>
    <property type="evidence" value="ECO:0007669"/>
    <property type="project" value="UniProtKB-UniRule"/>
</dbReference>
<gene>
    <name evidence="8" type="ORF">D1114_12250</name>
</gene>
<dbReference type="InterPro" id="IPR005111">
    <property type="entry name" value="MoeA_C_domain_IV"/>
</dbReference>
<dbReference type="RefSeq" id="WP_011338999.1">
    <property type="nucleotide sequence ID" value="NZ_BJXO01000016.1"/>
</dbReference>
<dbReference type="Gene3D" id="3.90.105.10">
    <property type="entry name" value="Molybdopterin biosynthesis moea protein, domain 2"/>
    <property type="match status" value="1"/>
</dbReference>
<comment type="similarity">
    <text evidence="3 6">Belongs to the MoeA family.</text>
</comment>